<reference evidence="4" key="2">
    <citation type="submission" date="2015-03" db="EMBL/GenBank/DDBJ databases">
        <authorList>
            <person name="Murphy D."/>
        </authorList>
    </citation>
    <scope>NUCLEOTIDE SEQUENCE [LARGE SCALE GENOMIC DNA]</scope>
    <source>
        <strain evidence="4">A125KOH2</strain>
    </source>
</reference>
<feature type="domain" description="Bacterial toxin 46" evidence="2">
    <location>
        <begin position="4"/>
        <end position="57"/>
    </location>
</feature>
<dbReference type="STRING" id="1288385.ERS137968_00368"/>
<dbReference type="InterPro" id="IPR040818">
    <property type="entry name" value="Tsi6"/>
</dbReference>
<dbReference type="Pfam" id="PF18660">
    <property type="entry name" value="Tsi6"/>
    <property type="match status" value="1"/>
</dbReference>
<keyword evidence="6" id="KW-1185">Reference proteome</keyword>
<dbReference type="Pfam" id="PF15538">
    <property type="entry name" value="Ntox46"/>
    <property type="match status" value="1"/>
</dbReference>
<gene>
    <name evidence="4" type="ORF">ERS008529_03657</name>
    <name evidence="5" type="ORF">ERS137968_00368</name>
</gene>
<protein>
    <recommendedName>
        <fullName evidence="8">Tsi6 domain-containing protein</fullName>
    </recommendedName>
</protein>
<dbReference type="Proteomes" id="UP000045840">
    <property type="component" value="Unassembled WGS sequence"/>
</dbReference>
<reference evidence="7" key="3">
    <citation type="submission" date="2015-03" db="EMBL/GenBank/DDBJ databases">
        <authorList>
            <consortium name="Pathogen Informatics"/>
        </authorList>
    </citation>
    <scope>NUCLEOTIDE SEQUENCE [LARGE SCALE GENOMIC DNA]</scope>
    <source>
        <strain evidence="7">A125KOH2</strain>
    </source>
</reference>
<organism evidence="4 7">
    <name type="scientific">Yersinia pekkanenii</name>
    <dbReference type="NCBI Taxonomy" id="1288385"/>
    <lineage>
        <taxon>Bacteria</taxon>
        <taxon>Pseudomonadati</taxon>
        <taxon>Pseudomonadota</taxon>
        <taxon>Gammaproteobacteria</taxon>
        <taxon>Enterobacterales</taxon>
        <taxon>Yersiniaceae</taxon>
        <taxon>Yersinia</taxon>
    </lineage>
</organism>
<accession>A0A0T9QWE9</accession>
<name>A0A0T9QWE9_9GAMM</name>
<evidence type="ECO:0000313" key="5">
    <source>
        <dbReference type="EMBL" id="CRY63722.1"/>
    </source>
</evidence>
<proteinExistence type="predicted"/>
<evidence type="ECO:0000259" key="3">
    <source>
        <dbReference type="Pfam" id="PF18660"/>
    </source>
</evidence>
<sequence length="191" mass="21656">MRGTDINVPKVTTIYQSQQPMQMLRSTANPALDTWSVPKAPFQTEGGGIQWFSTNKGPMESEKMTNDTALDYVDRALRLAQKRHHKYNVIGGETLEPMYNSIVQQLLYLHNVITGEEKDKSRIHKMTMGMYAAKEFDVMDPIFADRVGSAVYIADQIGGGLKVQLPHQENPDSYQQRQEKLKAAYPDDFDV</sequence>
<dbReference type="AlphaFoldDB" id="A0A0T9QWE9"/>
<dbReference type="EMBL" id="CWJL01000002">
    <property type="protein sequence ID" value="CRY63722.1"/>
    <property type="molecule type" value="Genomic_DNA"/>
</dbReference>
<reference evidence="5 6" key="1">
    <citation type="submission" date="2015-03" db="EMBL/GenBank/DDBJ databases">
        <authorList>
            <consortium name="Pathogen Informatics"/>
            <person name="Murphy D."/>
        </authorList>
    </citation>
    <scope>NUCLEOTIDE SEQUENCE [LARGE SCALE GENOMIC DNA]</scope>
    <source>
        <strain evidence="5">Type strain: CIP110230</strain>
        <strain evidence="6">type strain: CIP110230</strain>
    </source>
</reference>
<dbReference type="InterPro" id="IPR028238">
    <property type="entry name" value="Ntox46"/>
</dbReference>
<feature type="region of interest" description="Disordered" evidence="1">
    <location>
        <begin position="168"/>
        <end position="191"/>
    </location>
</feature>
<feature type="domain" description="Tsi6" evidence="3">
    <location>
        <begin position="68"/>
        <end position="156"/>
    </location>
</feature>
<evidence type="ECO:0000256" key="1">
    <source>
        <dbReference type="SAM" id="MobiDB-lite"/>
    </source>
</evidence>
<evidence type="ECO:0000313" key="6">
    <source>
        <dbReference type="Proteomes" id="UP000044625"/>
    </source>
</evidence>
<dbReference type="Proteomes" id="UP000044625">
    <property type="component" value="Unassembled WGS sequence"/>
</dbReference>
<dbReference type="EMBL" id="CQAZ01000039">
    <property type="protein sequence ID" value="CNI30889.1"/>
    <property type="molecule type" value="Genomic_DNA"/>
</dbReference>
<evidence type="ECO:0000313" key="4">
    <source>
        <dbReference type="EMBL" id="CNI30889.1"/>
    </source>
</evidence>
<evidence type="ECO:0000259" key="2">
    <source>
        <dbReference type="Pfam" id="PF15538"/>
    </source>
</evidence>
<evidence type="ECO:0000313" key="7">
    <source>
        <dbReference type="Proteomes" id="UP000045840"/>
    </source>
</evidence>
<evidence type="ECO:0008006" key="8">
    <source>
        <dbReference type="Google" id="ProtNLM"/>
    </source>
</evidence>